<evidence type="ECO:0000256" key="1">
    <source>
        <dbReference type="ARBA" id="ARBA00022512"/>
    </source>
</evidence>
<accession>A0ABR7LIT5</accession>
<feature type="transmembrane region" description="Helical" evidence="6">
    <location>
        <begin position="188"/>
        <end position="207"/>
    </location>
</feature>
<name>A0ABR7LIT5_9ACTN</name>
<evidence type="ECO:0000256" key="5">
    <source>
        <dbReference type="SAM" id="MobiDB-lite"/>
    </source>
</evidence>
<feature type="region of interest" description="Disordered" evidence="5">
    <location>
        <begin position="58"/>
        <end position="83"/>
    </location>
</feature>
<evidence type="ECO:0000259" key="7">
    <source>
        <dbReference type="PROSITE" id="PS50847"/>
    </source>
</evidence>
<feature type="region of interest" description="Disordered" evidence="5">
    <location>
        <begin position="125"/>
        <end position="174"/>
    </location>
</feature>
<organism evidence="8 9">
    <name type="scientific">Actinomadura alba</name>
    <dbReference type="NCBI Taxonomy" id="406431"/>
    <lineage>
        <taxon>Bacteria</taxon>
        <taxon>Bacillati</taxon>
        <taxon>Actinomycetota</taxon>
        <taxon>Actinomycetes</taxon>
        <taxon>Streptosporangiales</taxon>
        <taxon>Thermomonosporaceae</taxon>
        <taxon>Actinomadura</taxon>
    </lineage>
</organism>
<evidence type="ECO:0000313" key="9">
    <source>
        <dbReference type="Proteomes" id="UP000805614"/>
    </source>
</evidence>
<keyword evidence="2" id="KW-0964">Secreted</keyword>
<dbReference type="EMBL" id="JABVEC010000001">
    <property type="protein sequence ID" value="MBC6464338.1"/>
    <property type="molecule type" value="Genomic_DNA"/>
</dbReference>
<proteinExistence type="predicted"/>
<feature type="compositionally biased region" description="Low complexity" evidence="5">
    <location>
        <begin position="159"/>
        <end position="169"/>
    </location>
</feature>
<keyword evidence="1" id="KW-0134">Cell wall</keyword>
<keyword evidence="3" id="KW-0732">Signal</keyword>
<feature type="compositionally biased region" description="Pro residues" evidence="5">
    <location>
        <begin position="129"/>
        <end position="158"/>
    </location>
</feature>
<dbReference type="PROSITE" id="PS50847">
    <property type="entry name" value="GRAM_POS_ANCHORING"/>
    <property type="match status" value="1"/>
</dbReference>
<evidence type="ECO:0000313" key="8">
    <source>
        <dbReference type="EMBL" id="MBC6464338.1"/>
    </source>
</evidence>
<keyword evidence="6" id="KW-1133">Transmembrane helix</keyword>
<gene>
    <name evidence="8" type="ORF">HKK74_02305</name>
</gene>
<feature type="domain" description="Gram-positive cocci surface proteins LPxTG" evidence="7">
    <location>
        <begin position="179"/>
        <end position="215"/>
    </location>
</feature>
<dbReference type="RefSeq" id="WP_187241265.1">
    <property type="nucleotide sequence ID" value="NZ_BAAAOK010000011.1"/>
</dbReference>
<sequence>MRLVSRAVTTAGATVLGITVMGGMAQADTATRDPSLLSGLTDTVTGTTELVDGLVSTVADPGAPARDSRPKSTRPPGLGVDARVETPAAGPLRASAGASVRVSAQSGLSARAAADVCLGTASCGNGGTPPIPPRPPTEPGSPPVPSPPPAPSAPPAAPPVAAGEAGALPTATGTVTGSLPFTGGSIDTLAGVAGALVLTGAAALAATRRRARDGS</sequence>
<dbReference type="Proteomes" id="UP000805614">
    <property type="component" value="Unassembled WGS sequence"/>
</dbReference>
<dbReference type="InterPro" id="IPR019931">
    <property type="entry name" value="LPXTG_anchor"/>
</dbReference>
<reference evidence="8 9" key="1">
    <citation type="submission" date="2020-06" db="EMBL/GenBank/DDBJ databases">
        <title>Actinomadura xiongansis sp. nov., isolated from soil of Baiyangdian.</title>
        <authorList>
            <person name="Zhang X."/>
        </authorList>
    </citation>
    <scope>NUCLEOTIDE SEQUENCE [LARGE SCALE GENOMIC DNA]</scope>
    <source>
        <strain evidence="8 9">HBUM206468</strain>
    </source>
</reference>
<keyword evidence="6" id="KW-0472">Membrane</keyword>
<keyword evidence="4" id="KW-0572">Peptidoglycan-anchor</keyword>
<evidence type="ECO:0000256" key="6">
    <source>
        <dbReference type="SAM" id="Phobius"/>
    </source>
</evidence>
<evidence type="ECO:0000256" key="2">
    <source>
        <dbReference type="ARBA" id="ARBA00022525"/>
    </source>
</evidence>
<evidence type="ECO:0000256" key="4">
    <source>
        <dbReference type="ARBA" id="ARBA00023088"/>
    </source>
</evidence>
<keyword evidence="9" id="KW-1185">Reference proteome</keyword>
<evidence type="ECO:0000256" key="3">
    <source>
        <dbReference type="ARBA" id="ARBA00022729"/>
    </source>
</evidence>
<comment type="caution">
    <text evidence="8">The sequence shown here is derived from an EMBL/GenBank/DDBJ whole genome shotgun (WGS) entry which is preliminary data.</text>
</comment>
<protein>
    <recommendedName>
        <fullName evidence="7">Gram-positive cocci surface proteins LPxTG domain-containing protein</fullName>
    </recommendedName>
</protein>
<keyword evidence="6" id="KW-0812">Transmembrane</keyword>